<dbReference type="OMA" id="CIRICSF"/>
<name>A0A0S4J8K6_BODSA</name>
<keyword evidence="4" id="KW-1185">Reference proteome</keyword>
<evidence type="ECO:0000259" key="2">
    <source>
        <dbReference type="PROSITE" id="PS50076"/>
    </source>
</evidence>
<feature type="compositionally biased region" description="Low complexity" evidence="1">
    <location>
        <begin position="200"/>
        <end position="209"/>
    </location>
</feature>
<feature type="compositionally biased region" description="Basic residues" evidence="1">
    <location>
        <begin position="348"/>
        <end position="359"/>
    </location>
</feature>
<feature type="compositionally biased region" description="Low complexity" evidence="1">
    <location>
        <begin position="100"/>
        <end position="109"/>
    </location>
</feature>
<feature type="region of interest" description="Disordered" evidence="1">
    <location>
        <begin position="252"/>
        <end position="279"/>
    </location>
</feature>
<dbReference type="OrthoDB" id="445556at2759"/>
<dbReference type="Pfam" id="PF00226">
    <property type="entry name" value="DnaJ"/>
    <property type="match status" value="1"/>
</dbReference>
<evidence type="ECO:0000256" key="1">
    <source>
        <dbReference type="SAM" id="MobiDB-lite"/>
    </source>
</evidence>
<feature type="compositionally biased region" description="Basic residues" evidence="1">
    <location>
        <begin position="259"/>
        <end position="273"/>
    </location>
</feature>
<dbReference type="CDD" id="cd06257">
    <property type="entry name" value="DnaJ"/>
    <property type="match status" value="1"/>
</dbReference>
<dbReference type="InterPro" id="IPR001623">
    <property type="entry name" value="DnaJ_domain"/>
</dbReference>
<gene>
    <name evidence="3" type="ORF">BSAL_12235</name>
</gene>
<feature type="compositionally biased region" description="Basic and acidic residues" evidence="1">
    <location>
        <begin position="183"/>
        <end position="199"/>
    </location>
</feature>
<feature type="region of interest" description="Disordered" evidence="1">
    <location>
        <begin position="320"/>
        <end position="359"/>
    </location>
</feature>
<dbReference type="PROSITE" id="PS50076">
    <property type="entry name" value="DNAJ_2"/>
    <property type="match status" value="1"/>
</dbReference>
<protein>
    <submittedName>
        <fullName evidence="3">DNA-J protein, putative</fullName>
    </submittedName>
</protein>
<dbReference type="InterPro" id="IPR036869">
    <property type="entry name" value="J_dom_sf"/>
</dbReference>
<sequence length="359" mass="40658">MRPLCLSHGGHRFVVALQTSRRFSTDAPPHEEVTKAFKTLGSTQGTQFADLKKRYLHLAKEHHPDVSSSSAKSSTVQMSSINEAFDVLSRANKAGTLPKAGGSSASSGARTATPHGFSGFQNGFPESGYQPIWEDMPPEFYESMWSEMQEDFQQNRKKWDASKAYGMDESDFPYHNHQNQGRRGGEGRKPPQYERKKQQEPQQAQTTTTWKSSDLDALQNMYQDGRSFEFIANALGKKKDEVVDEFNRWCNDQNSVRNNRGRGGNRGRGRGGRGRPENMYASMDYDDIADAFYDSEAFDEFGEPLEVQFFTDMDDVHPFMGKHSMHRGGRGGNNNRGRHGPPRNTQNHFHKGGKPRYQR</sequence>
<feature type="domain" description="J" evidence="2">
    <location>
        <begin position="35"/>
        <end position="93"/>
    </location>
</feature>
<dbReference type="SMART" id="SM00271">
    <property type="entry name" value="DnaJ"/>
    <property type="match status" value="1"/>
</dbReference>
<dbReference type="AlphaFoldDB" id="A0A0S4J8K6"/>
<organism evidence="3 4">
    <name type="scientific">Bodo saltans</name>
    <name type="common">Flagellated protozoan</name>
    <dbReference type="NCBI Taxonomy" id="75058"/>
    <lineage>
        <taxon>Eukaryota</taxon>
        <taxon>Discoba</taxon>
        <taxon>Euglenozoa</taxon>
        <taxon>Kinetoplastea</taxon>
        <taxon>Metakinetoplastina</taxon>
        <taxon>Eubodonida</taxon>
        <taxon>Bodonidae</taxon>
        <taxon>Bodo</taxon>
    </lineage>
</organism>
<accession>A0A0S4J8K6</accession>
<feature type="region of interest" description="Disordered" evidence="1">
    <location>
        <begin position="97"/>
        <end position="123"/>
    </location>
</feature>
<dbReference type="Proteomes" id="UP000051952">
    <property type="component" value="Unassembled WGS sequence"/>
</dbReference>
<evidence type="ECO:0000313" key="4">
    <source>
        <dbReference type="Proteomes" id="UP000051952"/>
    </source>
</evidence>
<dbReference type="Gene3D" id="1.10.287.110">
    <property type="entry name" value="DnaJ domain"/>
    <property type="match status" value="1"/>
</dbReference>
<feature type="region of interest" description="Disordered" evidence="1">
    <location>
        <begin position="168"/>
        <end position="212"/>
    </location>
</feature>
<dbReference type="SUPFAM" id="SSF46565">
    <property type="entry name" value="Chaperone J-domain"/>
    <property type="match status" value="1"/>
</dbReference>
<dbReference type="VEuPathDB" id="TriTrypDB:BSAL_12235"/>
<evidence type="ECO:0000313" key="3">
    <source>
        <dbReference type="EMBL" id="CUG87832.1"/>
    </source>
</evidence>
<dbReference type="EMBL" id="CYKH01001593">
    <property type="protein sequence ID" value="CUG87832.1"/>
    <property type="molecule type" value="Genomic_DNA"/>
</dbReference>
<dbReference type="PRINTS" id="PR00625">
    <property type="entry name" value="JDOMAIN"/>
</dbReference>
<proteinExistence type="predicted"/>
<reference evidence="4" key="1">
    <citation type="submission" date="2015-09" db="EMBL/GenBank/DDBJ databases">
        <authorList>
            <consortium name="Pathogen Informatics"/>
        </authorList>
    </citation>
    <scope>NUCLEOTIDE SEQUENCE [LARGE SCALE GENOMIC DNA]</scope>
    <source>
        <strain evidence="4">Lake Konstanz</strain>
    </source>
</reference>